<dbReference type="SMART" id="SM01024">
    <property type="entry name" value="BCS1_N"/>
    <property type="match status" value="1"/>
</dbReference>
<feature type="compositionally biased region" description="Low complexity" evidence="12">
    <location>
        <begin position="441"/>
        <end position="450"/>
    </location>
</feature>
<keyword evidence="10" id="KW-0472">Membrane</keyword>
<evidence type="ECO:0000256" key="11">
    <source>
        <dbReference type="ARBA" id="ARBA00048778"/>
    </source>
</evidence>
<dbReference type="STRING" id="1344416.A0A139AFJ4"/>
<evidence type="ECO:0000259" key="14">
    <source>
        <dbReference type="SMART" id="SM01024"/>
    </source>
</evidence>
<dbReference type="InterPro" id="IPR003593">
    <property type="entry name" value="AAA+_ATPase"/>
</dbReference>
<evidence type="ECO:0000259" key="13">
    <source>
        <dbReference type="SMART" id="SM00382"/>
    </source>
</evidence>
<feature type="region of interest" description="Disordered" evidence="12">
    <location>
        <begin position="441"/>
        <end position="472"/>
    </location>
</feature>
<evidence type="ECO:0000256" key="2">
    <source>
        <dbReference type="ARBA" id="ARBA00007448"/>
    </source>
</evidence>
<keyword evidence="7" id="KW-0067">ATP-binding</keyword>
<dbReference type="OrthoDB" id="10251412at2759"/>
<keyword evidence="16" id="KW-1185">Reference proteome</keyword>
<evidence type="ECO:0000256" key="5">
    <source>
        <dbReference type="ARBA" id="ARBA00022792"/>
    </source>
</evidence>
<dbReference type="InterPro" id="IPR003959">
    <property type="entry name" value="ATPase_AAA_core"/>
</dbReference>
<evidence type="ECO:0000256" key="1">
    <source>
        <dbReference type="ARBA" id="ARBA00004434"/>
    </source>
</evidence>
<dbReference type="Pfam" id="PF00004">
    <property type="entry name" value="AAA"/>
    <property type="match status" value="1"/>
</dbReference>
<comment type="catalytic activity">
    <reaction evidence="11">
        <text>ATP + H2O = ADP + phosphate + H(+)</text>
        <dbReference type="Rhea" id="RHEA:13065"/>
        <dbReference type="ChEBI" id="CHEBI:15377"/>
        <dbReference type="ChEBI" id="CHEBI:15378"/>
        <dbReference type="ChEBI" id="CHEBI:30616"/>
        <dbReference type="ChEBI" id="CHEBI:43474"/>
        <dbReference type="ChEBI" id="CHEBI:456216"/>
    </reaction>
    <physiologicalReaction direction="left-to-right" evidence="11">
        <dbReference type="Rhea" id="RHEA:13066"/>
    </physiologicalReaction>
</comment>
<dbReference type="GO" id="GO:0005524">
    <property type="term" value="F:ATP binding"/>
    <property type="evidence" value="ECO:0007669"/>
    <property type="project" value="UniProtKB-KW"/>
</dbReference>
<dbReference type="GO" id="GO:0016887">
    <property type="term" value="F:ATP hydrolysis activity"/>
    <property type="evidence" value="ECO:0007669"/>
    <property type="project" value="InterPro"/>
</dbReference>
<evidence type="ECO:0000256" key="8">
    <source>
        <dbReference type="ARBA" id="ARBA00022989"/>
    </source>
</evidence>
<keyword evidence="3" id="KW-0812">Transmembrane</keyword>
<dbReference type="CDD" id="cd19510">
    <property type="entry name" value="RecA-like_BCS1"/>
    <property type="match status" value="1"/>
</dbReference>
<dbReference type="EMBL" id="KQ965764">
    <property type="protein sequence ID" value="KXS15183.1"/>
    <property type="molecule type" value="Genomic_DNA"/>
</dbReference>
<dbReference type="PANTHER" id="PTHR23070">
    <property type="entry name" value="BCS1 AAA-TYPE ATPASE"/>
    <property type="match status" value="1"/>
</dbReference>
<dbReference type="AlphaFoldDB" id="A0A139AFJ4"/>
<keyword evidence="8" id="KW-1133">Transmembrane helix</keyword>
<accession>A0A139AFJ4</accession>
<organism evidence="15 16">
    <name type="scientific">Gonapodya prolifera (strain JEL478)</name>
    <name type="common">Monoblepharis prolifera</name>
    <dbReference type="NCBI Taxonomy" id="1344416"/>
    <lineage>
        <taxon>Eukaryota</taxon>
        <taxon>Fungi</taxon>
        <taxon>Fungi incertae sedis</taxon>
        <taxon>Chytridiomycota</taxon>
        <taxon>Chytridiomycota incertae sedis</taxon>
        <taxon>Monoblepharidomycetes</taxon>
        <taxon>Monoblepharidales</taxon>
        <taxon>Gonapodyaceae</taxon>
        <taxon>Gonapodya</taxon>
    </lineage>
</organism>
<comment type="similarity">
    <text evidence="2">Belongs to the AAA ATPase family. BCS1 subfamily.</text>
</comment>
<proteinExistence type="inferred from homology"/>
<sequence>MSNQAVDSAADAVSSVVKSSDSAGIGAVVKVFSSSTGIDLGNQFTSGGITLAILGGSVAALRVVLDYAVEYLKRKYIVTADFESKDESYTWILNFLADHPLSATTTRFTVATDISKPGEARSVNEVAERSVWQQGFGKEFLPKVFFLPSQGSHLFRFHSHLLYLSRARPTLPGGAMPTGSAAIPERISISAFGKREILERLVHEAQRKWLEIEKGRTVIYAADQYGNWRRARSRPIRPLSTIVLDRGLKTRIVSDVIEFLQSERWYADRGIPYRRGYLFYGSPGTGKTSFITALAGHLRFNIYVISLANRGLTDDNLVELMSMTPPRCILLLEDVDAAFRGKRGEAGADIVGQAGNSLTFSGLLNAIDGVAAQEGRILCMTTNHIDQLDPALIRPGRIDVRVLFDKASAWQARELFVNFYARGDVAPPMVGEEALEGVESGGSEVSYGVGQKSARGDNKDAETATGEAESTPAVVLGSSGVVDQGAYQVDSRSVGKLADEFAGKIPERTYSAAQLQVYLMDFKYDPRIAIKRLPGFLESNTGDTKKQAM</sequence>
<dbReference type="InterPro" id="IPR027417">
    <property type="entry name" value="P-loop_NTPase"/>
</dbReference>
<evidence type="ECO:0000256" key="4">
    <source>
        <dbReference type="ARBA" id="ARBA00022741"/>
    </source>
</evidence>
<dbReference type="Pfam" id="PF25426">
    <property type="entry name" value="AAA_lid_BCS1"/>
    <property type="match status" value="1"/>
</dbReference>
<keyword evidence="9" id="KW-0496">Mitochondrion</keyword>
<evidence type="ECO:0000256" key="6">
    <source>
        <dbReference type="ARBA" id="ARBA00022801"/>
    </source>
</evidence>
<feature type="domain" description="AAA+ ATPase" evidence="13">
    <location>
        <begin position="273"/>
        <end position="408"/>
    </location>
</feature>
<feature type="domain" description="BCS1 N-terminal" evidence="14">
    <location>
        <begin position="52"/>
        <end position="242"/>
    </location>
</feature>
<evidence type="ECO:0000256" key="3">
    <source>
        <dbReference type="ARBA" id="ARBA00022692"/>
    </source>
</evidence>
<evidence type="ECO:0000313" key="15">
    <source>
        <dbReference type="EMBL" id="KXS15183.1"/>
    </source>
</evidence>
<keyword evidence="4" id="KW-0547">Nucleotide-binding</keyword>
<keyword evidence="6 15" id="KW-0378">Hydrolase</keyword>
<dbReference type="GO" id="GO:0005743">
    <property type="term" value="C:mitochondrial inner membrane"/>
    <property type="evidence" value="ECO:0007669"/>
    <property type="project" value="UniProtKB-SubCell"/>
</dbReference>
<dbReference type="Gene3D" id="3.40.50.300">
    <property type="entry name" value="P-loop containing nucleotide triphosphate hydrolases"/>
    <property type="match status" value="1"/>
</dbReference>
<keyword evidence="5" id="KW-0999">Mitochondrion inner membrane</keyword>
<dbReference type="OMA" id="LFMTTNK"/>
<name>A0A139AFJ4_GONPJ</name>
<reference evidence="15 16" key="1">
    <citation type="journal article" date="2015" name="Genome Biol. Evol.">
        <title>Phylogenomic analyses indicate that early fungi evolved digesting cell walls of algal ancestors of land plants.</title>
        <authorList>
            <person name="Chang Y."/>
            <person name="Wang S."/>
            <person name="Sekimoto S."/>
            <person name="Aerts A.L."/>
            <person name="Choi C."/>
            <person name="Clum A."/>
            <person name="LaButti K.M."/>
            <person name="Lindquist E.A."/>
            <person name="Yee Ngan C."/>
            <person name="Ohm R.A."/>
            <person name="Salamov A.A."/>
            <person name="Grigoriev I.V."/>
            <person name="Spatafora J.W."/>
            <person name="Berbee M.L."/>
        </authorList>
    </citation>
    <scope>NUCLEOTIDE SEQUENCE [LARGE SCALE GENOMIC DNA]</scope>
    <source>
        <strain evidence="15 16">JEL478</strain>
    </source>
</reference>
<dbReference type="SUPFAM" id="SSF52540">
    <property type="entry name" value="P-loop containing nucleoside triphosphate hydrolases"/>
    <property type="match status" value="1"/>
</dbReference>
<evidence type="ECO:0000256" key="7">
    <source>
        <dbReference type="ARBA" id="ARBA00022840"/>
    </source>
</evidence>
<protein>
    <submittedName>
        <fullName evidence="15">p-loop containing nucleoside triphosphate hydrolase protein</fullName>
    </submittedName>
</protein>
<dbReference type="InterPro" id="IPR014851">
    <property type="entry name" value="BCS1_N"/>
</dbReference>
<dbReference type="InterPro" id="IPR057495">
    <property type="entry name" value="AAA_lid_BCS1"/>
</dbReference>
<dbReference type="Proteomes" id="UP000070544">
    <property type="component" value="Unassembled WGS sequence"/>
</dbReference>
<dbReference type="SMART" id="SM00382">
    <property type="entry name" value="AAA"/>
    <property type="match status" value="1"/>
</dbReference>
<comment type="subcellular location">
    <subcellularLocation>
        <location evidence="1">Mitochondrion inner membrane</location>
        <topology evidence="1">Single-pass membrane protein</topology>
    </subcellularLocation>
</comment>
<gene>
    <name evidence="15" type="ORF">M427DRAFT_57049</name>
</gene>
<evidence type="ECO:0000313" key="16">
    <source>
        <dbReference type="Proteomes" id="UP000070544"/>
    </source>
</evidence>
<dbReference type="Pfam" id="PF08740">
    <property type="entry name" value="BCS1_N"/>
    <property type="match status" value="1"/>
</dbReference>
<evidence type="ECO:0000256" key="10">
    <source>
        <dbReference type="ARBA" id="ARBA00023136"/>
    </source>
</evidence>
<evidence type="ECO:0000256" key="9">
    <source>
        <dbReference type="ARBA" id="ARBA00023128"/>
    </source>
</evidence>
<dbReference type="InterPro" id="IPR050747">
    <property type="entry name" value="Mitochondrial_chaperone_BCS1"/>
</dbReference>
<evidence type="ECO:0000256" key="12">
    <source>
        <dbReference type="SAM" id="MobiDB-lite"/>
    </source>
</evidence>